<keyword evidence="1" id="KW-1003">Cell membrane</keyword>
<comment type="caution">
    <text evidence="7">The sequence shown here is derived from an EMBL/GenBank/DDBJ whole genome shotgun (WGS) entry which is preliminary data.</text>
</comment>
<protein>
    <recommendedName>
        <fullName evidence="9">POTRA domain-containing protein</fullName>
    </recommendedName>
</protein>
<evidence type="ECO:0000256" key="2">
    <source>
        <dbReference type="ARBA" id="ARBA00022618"/>
    </source>
</evidence>
<name>A0A0G1CPX7_9BACT</name>
<dbReference type="InterPro" id="IPR026579">
    <property type="entry name" value="FtsQ"/>
</dbReference>
<organism evidence="7 8">
    <name type="scientific">Candidatus Gottesmanbacteria bacterium GW2011_GWB1_43_11</name>
    <dbReference type="NCBI Taxonomy" id="1618446"/>
    <lineage>
        <taxon>Bacteria</taxon>
        <taxon>Candidatus Gottesmaniibacteriota</taxon>
    </lineage>
</organism>
<evidence type="ECO:0000256" key="1">
    <source>
        <dbReference type="ARBA" id="ARBA00022475"/>
    </source>
</evidence>
<feature type="transmembrane region" description="Helical" evidence="6">
    <location>
        <begin position="7"/>
        <end position="29"/>
    </location>
</feature>
<keyword evidence="2" id="KW-0132">Cell division</keyword>
<evidence type="ECO:0000256" key="3">
    <source>
        <dbReference type="ARBA" id="ARBA00022692"/>
    </source>
</evidence>
<keyword evidence="6" id="KW-0472">Membrane</keyword>
<proteinExistence type="predicted"/>
<dbReference type="PANTHER" id="PTHR35851:SF1">
    <property type="entry name" value="CELL DIVISION PROTEIN FTSQ"/>
    <property type="match status" value="1"/>
</dbReference>
<gene>
    <name evidence="7" type="ORF">UV61_C0002G0258</name>
</gene>
<evidence type="ECO:0000256" key="5">
    <source>
        <dbReference type="ARBA" id="ARBA00023306"/>
    </source>
</evidence>
<dbReference type="GO" id="GO:0090529">
    <property type="term" value="P:cell septum assembly"/>
    <property type="evidence" value="ECO:0007669"/>
    <property type="project" value="InterPro"/>
</dbReference>
<evidence type="ECO:0000313" key="8">
    <source>
        <dbReference type="Proteomes" id="UP000034050"/>
    </source>
</evidence>
<dbReference type="Proteomes" id="UP000034050">
    <property type="component" value="Unassembled WGS sequence"/>
</dbReference>
<keyword evidence="5" id="KW-0131">Cell cycle</keyword>
<accession>A0A0G1CPX7</accession>
<sequence>MKRRFKFILNFILPVLTILLLFVGGYVVLTGPFFKVNTIYIDAYPDIFSDVSLFKQPRNLLWLSLPQLQVDIGKRYPAVLTADIKKNYPRSLYIKITERTPVVIANIEQKIYYFAADGMVLPELSRYKNQSYPLIECQILNPAPGKIVREEAVLGAFKIVAALTANGFIKLNQLKCVSETDFSLLVDGVRVIFLPRSDAGKIVDSLQFLFKQFRIEGKRPETIDLRFAKPILNPVEGTGASQSTGSGSR</sequence>
<dbReference type="STRING" id="1618446.UV61_C0002G0258"/>
<evidence type="ECO:0008006" key="9">
    <source>
        <dbReference type="Google" id="ProtNLM"/>
    </source>
</evidence>
<dbReference type="AlphaFoldDB" id="A0A0G1CPX7"/>
<dbReference type="PANTHER" id="PTHR35851">
    <property type="entry name" value="CELL DIVISION PROTEIN FTSQ"/>
    <property type="match status" value="1"/>
</dbReference>
<evidence type="ECO:0000256" key="6">
    <source>
        <dbReference type="SAM" id="Phobius"/>
    </source>
</evidence>
<evidence type="ECO:0000313" key="7">
    <source>
        <dbReference type="EMBL" id="KKS87537.1"/>
    </source>
</evidence>
<keyword evidence="3 6" id="KW-0812">Transmembrane</keyword>
<dbReference type="EMBL" id="LCFD01000002">
    <property type="protein sequence ID" value="KKS87537.1"/>
    <property type="molecule type" value="Genomic_DNA"/>
</dbReference>
<keyword evidence="4 6" id="KW-1133">Transmembrane helix</keyword>
<evidence type="ECO:0000256" key="4">
    <source>
        <dbReference type="ARBA" id="ARBA00022989"/>
    </source>
</evidence>
<reference evidence="7 8" key="1">
    <citation type="journal article" date="2015" name="Nature">
        <title>rRNA introns, odd ribosomes, and small enigmatic genomes across a large radiation of phyla.</title>
        <authorList>
            <person name="Brown C.T."/>
            <person name="Hug L.A."/>
            <person name="Thomas B.C."/>
            <person name="Sharon I."/>
            <person name="Castelle C.J."/>
            <person name="Singh A."/>
            <person name="Wilkins M.J."/>
            <person name="Williams K.H."/>
            <person name="Banfield J.F."/>
        </authorList>
    </citation>
    <scope>NUCLEOTIDE SEQUENCE [LARGE SCALE GENOMIC DNA]</scope>
</reference>